<feature type="transmembrane region" description="Helical" evidence="1">
    <location>
        <begin position="48"/>
        <end position="67"/>
    </location>
</feature>
<name>A0A517YVS1_9BACT</name>
<keyword evidence="3" id="KW-1185">Reference proteome</keyword>
<proteinExistence type="predicted"/>
<evidence type="ECO:0000256" key="1">
    <source>
        <dbReference type="SAM" id="Phobius"/>
    </source>
</evidence>
<dbReference type="EMBL" id="CP036425">
    <property type="protein sequence ID" value="QDU34324.1"/>
    <property type="molecule type" value="Genomic_DNA"/>
</dbReference>
<evidence type="ECO:0000313" key="3">
    <source>
        <dbReference type="Proteomes" id="UP000317369"/>
    </source>
</evidence>
<dbReference type="Proteomes" id="UP000317369">
    <property type="component" value="Chromosome"/>
</dbReference>
<reference evidence="2 3" key="1">
    <citation type="submission" date="2019-02" db="EMBL/GenBank/DDBJ databases">
        <title>Deep-cultivation of Planctomycetes and their phenomic and genomic characterization uncovers novel biology.</title>
        <authorList>
            <person name="Wiegand S."/>
            <person name="Jogler M."/>
            <person name="Boedeker C."/>
            <person name="Pinto D."/>
            <person name="Vollmers J."/>
            <person name="Rivas-Marin E."/>
            <person name="Kohn T."/>
            <person name="Peeters S.H."/>
            <person name="Heuer A."/>
            <person name="Rast P."/>
            <person name="Oberbeckmann S."/>
            <person name="Bunk B."/>
            <person name="Jeske O."/>
            <person name="Meyerdierks A."/>
            <person name="Storesund J.E."/>
            <person name="Kallscheuer N."/>
            <person name="Luecker S."/>
            <person name="Lage O.M."/>
            <person name="Pohl T."/>
            <person name="Merkel B.J."/>
            <person name="Hornburger P."/>
            <person name="Mueller R.-W."/>
            <person name="Bruemmer F."/>
            <person name="Labrenz M."/>
            <person name="Spormann A.M."/>
            <person name="Op den Camp H."/>
            <person name="Overmann J."/>
            <person name="Amann R."/>
            <person name="Jetten M.S.M."/>
            <person name="Mascher T."/>
            <person name="Medema M.H."/>
            <person name="Devos D.P."/>
            <person name="Kaster A.-K."/>
            <person name="Ovreas L."/>
            <person name="Rohde M."/>
            <person name="Galperin M.Y."/>
            <person name="Jogler C."/>
        </authorList>
    </citation>
    <scope>NUCLEOTIDE SEQUENCE [LARGE SCALE GENOMIC DNA]</scope>
    <source>
        <strain evidence="2 3">KS4</strain>
    </source>
</reference>
<protein>
    <submittedName>
        <fullName evidence="2">Uncharacterized protein</fullName>
    </submittedName>
</protein>
<organism evidence="2 3">
    <name type="scientific">Poriferisphaera corsica</name>
    <dbReference type="NCBI Taxonomy" id="2528020"/>
    <lineage>
        <taxon>Bacteria</taxon>
        <taxon>Pseudomonadati</taxon>
        <taxon>Planctomycetota</taxon>
        <taxon>Phycisphaerae</taxon>
        <taxon>Phycisphaerales</taxon>
        <taxon>Phycisphaeraceae</taxon>
        <taxon>Poriferisphaera</taxon>
    </lineage>
</organism>
<evidence type="ECO:0000313" key="2">
    <source>
        <dbReference type="EMBL" id="QDU34324.1"/>
    </source>
</evidence>
<sequence length="73" mass="7901">MGLGSNQMPRQCPKCGLEQIFEDSHCMMCGANVPDCNTKSKPRTKQTLEAVIVIAIGLALTAIAYFGHDLIYG</sequence>
<keyword evidence="1" id="KW-0812">Transmembrane</keyword>
<gene>
    <name evidence="2" type="ORF">KS4_23920</name>
</gene>
<keyword evidence="1" id="KW-1133">Transmembrane helix</keyword>
<accession>A0A517YVS1</accession>
<keyword evidence="1" id="KW-0472">Membrane</keyword>
<dbReference type="AlphaFoldDB" id="A0A517YVS1"/>
<dbReference type="KEGG" id="pcor:KS4_23920"/>